<evidence type="ECO:0000256" key="1">
    <source>
        <dbReference type="ARBA" id="ARBA00000085"/>
    </source>
</evidence>
<dbReference type="Gene3D" id="1.10.287.130">
    <property type="match status" value="1"/>
</dbReference>
<dbReference type="OrthoDB" id="442998at2"/>
<dbReference type="EC" id="2.7.13.3" evidence="2"/>
<evidence type="ECO:0000313" key="11">
    <source>
        <dbReference type="Proteomes" id="UP000001191"/>
    </source>
</evidence>
<reference evidence="10 11" key="2">
    <citation type="journal article" date="2013" name="Plant Physiol.">
        <title>A Nostoc punctiforme Sugar Transporter Necessary to Establish a Cyanobacterium-Plant Symbiosis.</title>
        <authorList>
            <person name="Ekman M."/>
            <person name="Picossi S."/>
            <person name="Campbell E.L."/>
            <person name="Meeks J.C."/>
            <person name="Flores E."/>
        </authorList>
    </citation>
    <scope>NUCLEOTIDE SEQUENCE [LARGE SCALE GENOMIC DNA]</scope>
    <source>
        <strain evidence="11">ATCC 29133 / PCC 73102</strain>
    </source>
</reference>
<dbReference type="PhylomeDB" id="B2J4K6"/>
<evidence type="ECO:0000256" key="3">
    <source>
        <dbReference type="ARBA" id="ARBA00022553"/>
    </source>
</evidence>
<dbReference type="Gene3D" id="3.30.565.10">
    <property type="entry name" value="Histidine kinase-like ATPase, C-terminal domain"/>
    <property type="match status" value="1"/>
</dbReference>
<evidence type="ECO:0000259" key="9">
    <source>
        <dbReference type="PROSITE" id="PS50113"/>
    </source>
</evidence>
<dbReference type="InterPro" id="IPR036097">
    <property type="entry name" value="HisK_dim/P_sf"/>
</dbReference>
<dbReference type="GO" id="GO:0000155">
    <property type="term" value="F:phosphorelay sensor kinase activity"/>
    <property type="evidence" value="ECO:0007669"/>
    <property type="project" value="InterPro"/>
</dbReference>
<dbReference type="InterPro" id="IPR000700">
    <property type="entry name" value="PAS-assoc_C"/>
</dbReference>
<dbReference type="EMBL" id="CP001037">
    <property type="protein sequence ID" value="ACC83696.1"/>
    <property type="molecule type" value="Genomic_DNA"/>
</dbReference>
<dbReference type="CDD" id="cd00082">
    <property type="entry name" value="HisKA"/>
    <property type="match status" value="1"/>
</dbReference>
<sequence length="481" mass="54502">MSIEELNQELTRLRQCLQQLTTDNAELRHAVLEYTTQLKQHKSEQQAALHERQRIEEQLQTTQQFLYSVIQTMPVAVFVKDAADLRIVLCNQAAEKLAGVSADEILGKNDYDLFPKEEADFFTQRDHEALNSKTLLEIPEEIIRKKSGETRILQIKKAPILDSQGQPKYLLVVRDDITEDKQAEAQLKQQAIELEQTLKELQSTQAQLIQSEKMSSLGQLVAGVAHEINNPVNFIYGNLTYANQYIQQLLNLLHLYRINYPNPALEIQTTIQEMEFDFLVEDLLKLLSSMEVGAERIQQIVVSLRTFSRLDEAELKAVDIHQGIDSTLSILEHRLKTRANHVQIQVVKDYDNLPLVECYAGQLNQVFMNILSNAIDALEEPLIQGKLSHNQPQIRICTQQLNPQKIVIRIIDNGPGIPEQVRQKLFDPFFTTKDVGKGTGLGLSISYQIITERHGGSLECVSSLEGGAELIITIPVAQPKQ</sequence>
<dbReference type="RefSeq" id="WP_012411646.1">
    <property type="nucleotide sequence ID" value="NC_010628.1"/>
</dbReference>
<dbReference type="SMART" id="SM00388">
    <property type="entry name" value="HisKA"/>
    <property type="match status" value="1"/>
</dbReference>
<dbReference type="SUPFAM" id="SSF55874">
    <property type="entry name" value="ATPase domain of HSP90 chaperone/DNA topoisomerase II/histidine kinase"/>
    <property type="match status" value="1"/>
</dbReference>
<dbReference type="InterPro" id="IPR004358">
    <property type="entry name" value="Sig_transdc_His_kin-like_C"/>
</dbReference>
<evidence type="ECO:0000256" key="5">
    <source>
        <dbReference type="ARBA" id="ARBA00023012"/>
    </source>
</evidence>
<accession>B2J4K6</accession>
<keyword evidence="3" id="KW-0597">Phosphoprotein</keyword>
<dbReference type="NCBIfam" id="TIGR00229">
    <property type="entry name" value="sensory_box"/>
    <property type="match status" value="1"/>
</dbReference>
<keyword evidence="4 10" id="KW-0418">Kinase</keyword>
<dbReference type="PROSITE" id="PS50112">
    <property type="entry name" value="PAS"/>
    <property type="match status" value="1"/>
</dbReference>
<dbReference type="Pfam" id="PF08448">
    <property type="entry name" value="PAS_4"/>
    <property type="match status" value="1"/>
</dbReference>
<dbReference type="PRINTS" id="PR00344">
    <property type="entry name" value="BCTRLSENSOR"/>
</dbReference>
<keyword evidence="6" id="KW-0175">Coiled coil</keyword>
<feature type="domain" description="Histidine kinase" evidence="7">
    <location>
        <begin position="223"/>
        <end position="478"/>
    </location>
</feature>
<comment type="catalytic activity">
    <reaction evidence="1">
        <text>ATP + protein L-histidine = ADP + protein N-phospho-L-histidine.</text>
        <dbReference type="EC" id="2.7.13.3"/>
    </reaction>
</comment>
<feature type="domain" description="PAC" evidence="9">
    <location>
        <begin position="136"/>
        <end position="189"/>
    </location>
</feature>
<evidence type="ECO:0000256" key="2">
    <source>
        <dbReference type="ARBA" id="ARBA00012438"/>
    </source>
</evidence>
<dbReference type="InterPro" id="IPR000014">
    <property type="entry name" value="PAS"/>
</dbReference>
<name>B2J4K6_NOSP7</name>
<dbReference type="eggNOG" id="COG4191">
    <property type="taxonomic scope" value="Bacteria"/>
</dbReference>
<dbReference type="InterPro" id="IPR035965">
    <property type="entry name" value="PAS-like_dom_sf"/>
</dbReference>
<dbReference type="PANTHER" id="PTHR43065">
    <property type="entry name" value="SENSOR HISTIDINE KINASE"/>
    <property type="match status" value="1"/>
</dbReference>
<dbReference type="eggNOG" id="COG3829">
    <property type="taxonomic scope" value="Bacteria"/>
</dbReference>
<organism evidence="10 11">
    <name type="scientific">Nostoc punctiforme (strain ATCC 29133 / PCC 73102)</name>
    <dbReference type="NCBI Taxonomy" id="63737"/>
    <lineage>
        <taxon>Bacteria</taxon>
        <taxon>Bacillati</taxon>
        <taxon>Cyanobacteriota</taxon>
        <taxon>Cyanophyceae</taxon>
        <taxon>Nostocales</taxon>
        <taxon>Nostocaceae</taxon>
        <taxon>Nostoc</taxon>
    </lineage>
</organism>
<dbReference type="KEGG" id="npu:Npun_F5383"/>
<dbReference type="InterPro" id="IPR003594">
    <property type="entry name" value="HATPase_dom"/>
</dbReference>
<dbReference type="AlphaFoldDB" id="B2J4K6"/>
<dbReference type="SUPFAM" id="SSF55785">
    <property type="entry name" value="PYP-like sensor domain (PAS domain)"/>
    <property type="match status" value="1"/>
</dbReference>
<dbReference type="Proteomes" id="UP000001191">
    <property type="component" value="Chromosome"/>
</dbReference>
<dbReference type="CDD" id="cd00130">
    <property type="entry name" value="PAS"/>
    <property type="match status" value="1"/>
</dbReference>
<dbReference type="SMART" id="SM00091">
    <property type="entry name" value="PAS"/>
    <property type="match status" value="1"/>
</dbReference>
<dbReference type="SMART" id="SM00387">
    <property type="entry name" value="HATPase_c"/>
    <property type="match status" value="1"/>
</dbReference>
<proteinExistence type="predicted"/>
<dbReference type="EnsemblBacteria" id="ACC83696">
    <property type="protein sequence ID" value="ACC83696"/>
    <property type="gene ID" value="Npun_F5383"/>
</dbReference>
<dbReference type="Gene3D" id="3.30.450.20">
    <property type="entry name" value="PAS domain"/>
    <property type="match status" value="1"/>
</dbReference>
<dbReference type="InterPro" id="IPR036890">
    <property type="entry name" value="HATPase_C_sf"/>
</dbReference>
<dbReference type="STRING" id="63737.Npun_F5383"/>
<reference evidence="11" key="1">
    <citation type="submission" date="2008-04" db="EMBL/GenBank/DDBJ databases">
        <title>Complete sequence of chromosome of Nostoc punctiforme ATCC 29133.</title>
        <authorList>
            <consortium name="US DOE Joint Genome Institute"/>
            <person name="Copeland A."/>
            <person name="Lucas S."/>
            <person name="Lapidus A."/>
            <person name="Glavina del Rio T."/>
            <person name="Dalin E."/>
            <person name="Tice H."/>
            <person name="Pitluck S."/>
            <person name="Chain P."/>
            <person name="Malfatti S."/>
            <person name="Shin M."/>
            <person name="Vergez L."/>
            <person name="Schmutz J."/>
            <person name="Larimer F."/>
            <person name="Land M."/>
            <person name="Hauser L."/>
            <person name="Kyrpides N."/>
            <person name="Kim E."/>
            <person name="Meeks J.C."/>
            <person name="Elhai J."/>
            <person name="Campbell E.L."/>
            <person name="Thiel T."/>
            <person name="Longmire J."/>
            <person name="Potts M."/>
            <person name="Atlas R."/>
        </authorList>
    </citation>
    <scope>NUCLEOTIDE SEQUENCE [LARGE SCALE GENOMIC DNA]</scope>
    <source>
        <strain evidence="11">ATCC 29133 / PCC 73102</strain>
    </source>
</reference>
<feature type="coiled-coil region" evidence="6">
    <location>
        <begin position="3"/>
        <end position="58"/>
    </location>
</feature>
<dbReference type="HOGENOM" id="CLU_000445_114_39_3"/>
<keyword evidence="11" id="KW-1185">Reference proteome</keyword>
<keyword evidence="5" id="KW-0902">Two-component regulatory system</keyword>
<evidence type="ECO:0000256" key="4">
    <source>
        <dbReference type="ARBA" id="ARBA00022777"/>
    </source>
</evidence>
<gene>
    <name evidence="10" type="ordered locus">Npun_F5383</name>
</gene>
<dbReference type="PROSITE" id="PS50113">
    <property type="entry name" value="PAC"/>
    <property type="match status" value="1"/>
</dbReference>
<feature type="domain" description="PAS" evidence="8">
    <location>
        <begin position="62"/>
        <end position="133"/>
    </location>
</feature>
<evidence type="ECO:0000259" key="8">
    <source>
        <dbReference type="PROSITE" id="PS50112"/>
    </source>
</evidence>
<dbReference type="SUPFAM" id="SSF47384">
    <property type="entry name" value="Homodimeric domain of signal transducing histidine kinase"/>
    <property type="match status" value="1"/>
</dbReference>
<evidence type="ECO:0000313" key="10">
    <source>
        <dbReference type="EMBL" id="ACC83696.1"/>
    </source>
</evidence>
<dbReference type="InterPro" id="IPR013656">
    <property type="entry name" value="PAS_4"/>
</dbReference>
<dbReference type="PROSITE" id="PS50109">
    <property type="entry name" value="HIS_KIN"/>
    <property type="match status" value="1"/>
</dbReference>
<feature type="coiled-coil region" evidence="6">
    <location>
        <begin position="177"/>
        <end position="214"/>
    </location>
</feature>
<dbReference type="InterPro" id="IPR005467">
    <property type="entry name" value="His_kinase_dom"/>
</dbReference>
<protein>
    <recommendedName>
        <fullName evidence="2">histidine kinase</fullName>
        <ecNumber evidence="2">2.7.13.3</ecNumber>
    </recommendedName>
</protein>
<evidence type="ECO:0000256" key="6">
    <source>
        <dbReference type="SAM" id="Coils"/>
    </source>
</evidence>
<evidence type="ECO:0000259" key="7">
    <source>
        <dbReference type="PROSITE" id="PS50109"/>
    </source>
</evidence>
<dbReference type="InterPro" id="IPR003661">
    <property type="entry name" value="HisK_dim/P_dom"/>
</dbReference>
<keyword evidence="4 10" id="KW-0808">Transferase</keyword>
<dbReference type="Pfam" id="PF02518">
    <property type="entry name" value="HATPase_c"/>
    <property type="match status" value="1"/>
</dbReference>
<dbReference type="PANTHER" id="PTHR43065:SF50">
    <property type="entry name" value="HISTIDINE KINASE"/>
    <property type="match status" value="1"/>
</dbReference>